<evidence type="ECO:0000313" key="2">
    <source>
        <dbReference type="Proteomes" id="UP000283255"/>
    </source>
</evidence>
<gene>
    <name evidence="1" type="ORF">D1Z90_06210</name>
</gene>
<comment type="caution">
    <text evidence="1">The sequence shown here is derived from an EMBL/GenBank/DDBJ whole genome shotgun (WGS) entry which is preliminary data.</text>
</comment>
<dbReference type="Pfam" id="PF07507">
    <property type="entry name" value="WavE"/>
    <property type="match status" value="1"/>
</dbReference>
<dbReference type="InterPro" id="IPR011122">
    <property type="entry name" value="WavE"/>
</dbReference>
<keyword evidence="2" id="KW-1185">Reference proteome</keyword>
<reference evidence="1 2" key="2">
    <citation type="submission" date="2019-01" db="EMBL/GenBank/DDBJ databases">
        <title>Motilimonas pumilus sp. nov., isolated from the gut of sea cucumber (Apostichopus japonicus).</title>
        <authorList>
            <person name="Wang F.-Q."/>
            <person name="Ren L.-H."/>
            <person name="Lin Y.-W."/>
            <person name="Sun G.-H."/>
            <person name="Du Z.-J."/>
            <person name="Zhao J.-X."/>
            <person name="Liu X.-J."/>
            <person name="Liu L.-J."/>
        </authorList>
    </citation>
    <scope>NUCLEOTIDE SEQUENCE [LARGE SCALE GENOMIC DNA]</scope>
    <source>
        <strain evidence="1 2">PLHSC7-2</strain>
    </source>
</reference>
<name>A0A418YHG8_9GAMM</name>
<dbReference type="OrthoDB" id="6716726at2"/>
<dbReference type="Proteomes" id="UP000283255">
    <property type="component" value="Unassembled WGS sequence"/>
</dbReference>
<dbReference type="RefSeq" id="WP_119909883.1">
    <property type="nucleotide sequence ID" value="NZ_QZCH01000004.1"/>
</dbReference>
<protein>
    <submittedName>
        <fullName evidence="1">LPS biosynthesis protein WavE</fullName>
    </submittedName>
</protein>
<organism evidence="1 2">
    <name type="scientific">Motilimonas pumila</name>
    <dbReference type="NCBI Taxonomy" id="2303987"/>
    <lineage>
        <taxon>Bacteria</taxon>
        <taxon>Pseudomonadati</taxon>
        <taxon>Pseudomonadota</taxon>
        <taxon>Gammaproteobacteria</taxon>
        <taxon>Alteromonadales</taxon>
        <taxon>Alteromonadales genera incertae sedis</taxon>
        <taxon>Motilimonas</taxon>
    </lineage>
</organism>
<sequence length="318" mass="36938">MQSFTNISVVVQGPVQNTATRTHHEEGITIKCLNSIRQFLPGATIILSTWQGQNISGLDVDKVLLNDDPGPDDERFLPLNYHRQLVSTRAGLAQVETRYALKLRSDNFLTGNQFVDLQQAFLKGQDEAKLFEQRVVVNANLSRRTSHGRRVIMSPSDFFYYGLTQDLKKIWQQPNFCQQSFATDYQQLRLQANEVNKLEAEQVYCQIWLKHLDPNAPLLANRFDKAKQYLSYWERFLANNLIIADPETMGLGLRRVSERKQKRANEYSHDDWLALYKTYCDEDFTIPFSLQQAWLTTRRLIKLPISGSYFKLRHPRSC</sequence>
<reference evidence="1 2" key="1">
    <citation type="submission" date="2018-09" db="EMBL/GenBank/DDBJ databases">
        <authorList>
            <person name="Wang F."/>
        </authorList>
    </citation>
    <scope>NUCLEOTIDE SEQUENCE [LARGE SCALE GENOMIC DNA]</scope>
    <source>
        <strain evidence="1 2">PLHSC7-2</strain>
    </source>
</reference>
<dbReference type="AlphaFoldDB" id="A0A418YHG8"/>
<proteinExistence type="predicted"/>
<dbReference type="EMBL" id="QZCH01000004">
    <property type="protein sequence ID" value="RJG49548.1"/>
    <property type="molecule type" value="Genomic_DNA"/>
</dbReference>
<accession>A0A418YHG8</accession>
<evidence type="ECO:0000313" key="1">
    <source>
        <dbReference type="EMBL" id="RJG49548.1"/>
    </source>
</evidence>